<accession>A0A6P0DT34</accession>
<name>A0A6P0DT34_RHILE</name>
<organism evidence="2 3">
    <name type="scientific">Rhizobium leguminosarum</name>
    <dbReference type="NCBI Taxonomy" id="384"/>
    <lineage>
        <taxon>Bacteria</taxon>
        <taxon>Pseudomonadati</taxon>
        <taxon>Pseudomonadota</taxon>
        <taxon>Alphaproteobacteria</taxon>
        <taxon>Hyphomicrobiales</taxon>
        <taxon>Rhizobiaceae</taxon>
        <taxon>Rhizobium/Agrobacterium group</taxon>
        <taxon>Rhizobium</taxon>
    </lineage>
</organism>
<feature type="domain" description="Multi-ubiquitin" evidence="1">
    <location>
        <begin position="56"/>
        <end position="119"/>
    </location>
</feature>
<dbReference type="Proteomes" id="UP000471409">
    <property type="component" value="Unassembled WGS sequence"/>
</dbReference>
<feature type="non-terminal residue" evidence="2">
    <location>
        <position position="127"/>
    </location>
</feature>
<sequence length="127" mass="13984">TISGREIRTGANLVPPSDFVLIELGDKTSRSIGLEEKSDLSSGAARFLSFEGDRVFTLTINERGYEWGSATISTAEIRRYASIPEDHDLFLDNDADKPIEADGEVNLARKGAERIVSKPKEKVKICL</sequence>
<evidence type="ECO:0000313" key="2">
    <source>
        <dbReference type="EMBL" id="NEK56198.1"/>
    </source>
</evidence>
<feature type="non-terminal residue" evidence="2">
    <location>
        <position position="1"/>
    </location>
</feature>
<evidence type="ECO:0000259" key="1">
    <source>
        <dbReference type="Pfam" id="PF14452"/>
    </source>
</evidence>
<dbReference type="RefSeq" id="WP_204347946.1">
    <property type="nucleotide sequence ID" value="NZ_WXXP01001307.1"/>
</dbReference>
<dbReference type="AlphaFoldDB" id="A0A6P0DT34"/>
<dbReference type="InterPro" id="IPR027802">
    <property type="entry name" value="Multi-ubiquitin_dom"/>
</dbReference>
<protein>
    <recommendedName>
        <fullName evidence="1">Multi-ubiquitin domain-containing protein</fullName>
    </recommendedName>
</protein>
<evidence type="ECO:0000313" key="3">
    <source>
        <dbReference type="Proteomes" id="UP000471409"/>
    </source>
</evidence>
<dbReference type="Pfam" id="PF14452">
    <property type="entry name" value="Multi_ubiq"/>
    <property type="match status" value="1"/>
</dbReference>
<dbReference type="EMBL" id="WXXP01001307">
    <property type="protein sequence ID" value="NEK56198.1"/>
    <property type="molecule type" value="Genomic_DNA"/>
</dbReference>
<reference evidence="2 3" key="1">
    <citation type="submission" date="2020-01" db="EMBL/GenBank/DDBJ databases">
        <title>Rhizobium genotypes associated with high levels of biological nitrogen fixation by grain legumes in a temperate-maritime cropping system.</title>
        <authorList>
            <person name="Maluk M."/>
            <person name="Francesc Ferrando Molina F."/>
            <person name="Lopez Del Egido L."/>
            <person name="Lafos M."/>
            <person name="Langarica-Fuentes A."/>
            <person name="Gebre Yohannes G."/>
            <person name="Young M.W."/>
            <person name="Martin P."/>
            <person name="Gantlett R."/>
            <person name="Kenicer G."/>
            <person name="Hawes C."/>
            <person name="Begg G.S."/>
            <person name="Quilliam R.S."/>
            <person name="Squire G.R."/>
            <person name="Poole P.S."/>
            <person name="Young P.W."/>
            <person name="Iannetta P.M."/>
            <person name="James E.K."/>
        </authorList>
    </citation>
    <scope>NUCLEOTIDE SEQUENCE [LARGE SCALE GENOMIC DNA]</scope>
    <source>
        <strain evidence="2 3">JHI944</strain>
    </source>
</reference>
<gene>
    <name evidence="2" type="ORF">GUK36_44045</name>
</gene>
<proteinExistence type="predicted"/>
<comment type="caution">
    <text evidence="2">The sequence shown here is derived from an EMBL/GenBank/DDBJ whole genome shotgun (WGS) entry which is preliminary data.</text>
</comment>